<dbReference type="EMBL" id="LAZR01057993">
    <property type="protein sequence ID" value="KKK70854.1"/>
    <property type="molecule type" value="Genomic_DNA"/>
</dbReference>
<protein>
    <recommendedName>
        <fullName evidence="2">HK97 gp10 family phage protein</fullName>
    </recommendedName>
</protein>
<sequence length="136" mass="15033">MTLGQFKLRMERRAKDVEPRLNSILQKAALAIQQKLAELTPKKTGFAAVNWQISTRARPTGTIPAPGKERAVLTAMAQGKMALVGSKAVKRIYITNNVHYIRLLNQGSSHQHPGGFVEISLLVAKRFFATGRIIAR</sequence>
<reference evidence="1" key="1">
    <citation type="journal article" date="2015" name="Nature">
        <title>Complex archaea that bridge the gap between prokaryotes and eukaryotes.</title>
        <authorList>
            <person name="Spang A."/>
            <person name="Saw J.H."/>
            <person name="Jorgensen S.L."/>
            <person name="Zaremba-Niedzwiedzka K."/>
            <person name="Martijn J."/>
            <person name="Lind A.E."/>
            <person name="van Eijk R."/>
            <person name="Schleper C."/>
            <person name="Guy L."/>
            <person name="Ettema T.J."/>
        </authorList>
    </citation>
    <scope>NUCLEOTIDE SEQUENCE</scope>
</reference>
<comment type="caution">
    <text evidence="1">The sequence shown here is derived from an EMBL/GenBank/DDBJ whole genome shotgun (WGS) entry which is preliminary data.</text>
</comment>
<evidence type="ECO:0000313" key="1">
    <source>
        <dbReference type="EMBL" id="KKK70854.1"/>
    </source>
</evidence>
<organism evidence="1">
    <name type="scientific">marine sediment metagenome</name>
    <dbReference type="NCBI Taxonomy" id="412755"/>
    <lineage>
        <taxon>unclassified sequences</taxon>
        <taxon>metagenomes</taxon>
        <taxon>ecological metagenomes</taxon>
    </lineage>
</organism>
<dbReference type="AlphaFoldDB" id="A0A0F8ZWR8"/>
<accession>A0A0F8ZWR8</accession>
<proteinExistence type="predicted"/>
<gene>
    <name evidence="1" type="ORF">LCGC14_2919790</name>
</gene>
<evidence type="ECO:0008006" key="2">
    <source>
        <dbReference type="Google" id="ProtNLM"/>
    </source>
</evidence>
<name>A0A0F8ZWR8_9ZZZZ</name>